<evidence type="ECO:0000256" key="3">
    <source>
        <dbReference type="ARBA" id="ARBA00022781"/>
    </source>
</evidence>
<comment type="caution">
    <text evidence="11">The sequence shown here is derived from an EMBL/GenBank/DDBJ whole genome shotgun (WGS) entry which is preliminary data.</text>
</comment>
<dbReference type="GO" id="GO:0005774">
    <property type="term" value="C:vacuolar membrane"/>
    <property type="evidence" value="ECO:0007669"/>
    <property type="project" value="UniProtKB-SubCell"/>
</dbReference>
<dbReference type="CDD" id="cd18112">
    <property type="entry name" value="ATP-synt_V_A-type_beta_C"/>
    <property type="match status" value="1"/>
</dbReference>
<dbReference type="PROSITE" id="PS00152">
    <property type="entry name" value="ATPASE_ALPHA_BETA"/>
    <property type="match status" value="1"/>
</dbReference>
<dbReference type="Pfam" id="PF02874">
    <property type="entry name" value="ATP-synt_ab_N"/>
    <property type="match status" value="1"/>
</dbReference>
<dbReference type="HAMAP" id="MF_00310">
    <property type="entry name" value="ATP_synth_B_arch"/>
    <property type="match status" value="1"/>
</dbReference>
<feature type="domain" description="ATPase F1/V1/A1 complex alpha/beta subunit nucleotide-binding" evidence="7">
    <location>
        <begin position="189"/>
        <end position="416"/>
    </location>
</feature>
<evidence type="ECO:0000256" key="4">
    <source>
        <dbReference type="ARBA" id="ARBA00023065"/>
    </source>
</evidence>
<keyword evidence="2 6" id="KW-0813">Transport</keyword>
<dbReference type="EMBL" id="JAAAPU010000093">
    <property type="protein sequence ID" value="KAF4202892.1"/>
    <property type="molecule type" value="Genomic_DNA"/>
</dbReference>
<comment type="subunit">
    <text evidence="6">V-ATPase is a heteromultimeric enzyme composed of a peripheral catalytic V1 complex attached to an integral membrane V0 proton pore complex.</text>
</comment>
<dbReference type="PANTHER" id="PTHR43389">
    <property type="entry name" value="V-TYPE PROTON ATPASE SUBUNIT B"/>
    <property type="match status" value="1"/>
</dbReference>
<dbReference type="GO" id="GO:0046961">
    <property type="term" value="F:proton-transporting ATPase activity, rotational mechanism"/>
    <property type="evidence" value="ECO:0007669"/>
    <property type="project" value="InterPro"/>
</dbReference>
<evidence type="ECO:0000256" key="5">
    <source>
        <dbReference type="ARBA" id="ARBA00029427"/>
    </source>
</evidence>
<dbReference type="Gene3D" id="3.40.50.12240">
    <property type="match status" value="1"/>
</dbReference>
<dbReference type="PANTHER" id="PTHR43389:SF4">
    <property type="entry name" value="V-TYPE PROTON ATPASE SUBUNIT B"/>
    <property type="match status" value="1"/>
</dbReference>
<gene>
    <name evidence="10" type="ORF">ALT_3772</name>
    <name evidence="11" type="ORF">CNMCM8927_009482</name>
</gene>
<dbReference type="InterPro" id="IPR005723">
    <property type="entry name" value="ATPase_V1-cplx_bsu"/>
</dbReference>
<dbReference type="NCBIfam" id="NF003235">
    <property type="entry name" value="PRK04196.1"/>
    <property type="match status" value="1"/>
</dbReference>
<dbReference type="GO" id="GO:0033180">
    <property type="term" value="C:proton-transporting V-type ATPase, V1 domain"/>
    <property type="evidence" value="ECO:0007669"/>
    <property type="project" value="InterPro"/>
</dbReference>
<reference evidence="11" key="3">
    <citation type="submission" date="2020-04" db="EMBL/GenBank/DDBJ databases">
        <authorList>
            <person name="Santos R.A.C."/>
            <person name="Steenwyk J.L."/>
            <person name="Rivero-Menendez O."/>
            <person name="Mead M.E."/>
            <person name="Silva L.P."/>
            <person name="Bastos R.W."/>
            <person name="Alastruey-Izquierdo A."/>
            <person name="Goldman G.H."/>
            <person name="Rokas A."/>
        </authorList>
    </citation>
    <scope>NUCLEOTIDE SEQUENCE</scope>
    <source>
        <strain evidence="11">CNM-CM8927</strain>
    </source>
</reference>
<evidence type="ECO:0000259" key="9">
    <source>
        <dbReference type="Pfam" id="PF22919"/>
    </source>
</evidence>
<dbReference type="NCBIfam" id="TIGR01040">
    <property type="entry name" value="V-ATPase_V1_B"/>
    <property type="match status" value="1"/>
</dbReference>
<dbReference type="CDD" id="cd18118">
    <property type="entry name" value="ATP-synt_V_A-type_beta_N"/>
    <property type="match status" value="1"/>
</dbReference>
<proteinExistence type="inferred from homology"/>
<protein>
    <recommendedName>
        <fullName evidence="6">Vacuolar proton pump subunit B</fullName>
        <shortName evidence="6">V-ATPase subunit B</shortName>
    </recommendedName>
    <alternativeName>
        <fullName evidence="6">Vacuolar proton pump subunit B</fullName>
    </alternativeName>
</protein>
<feature type="domain" description="ATP synthase A/B type C-terminal" evidence="9">
    <location>
        <begin position="422"/>
        <end position="521"/>
    </location>
</feature>
<dbReference type="InterPro" id="IPR004100">
    <property type="entry name" value="ATPase_F1/V1/A1_a/bsu_N"/>
</dbReference>
<comment type="subcellular location">
    <subcellularLocation>
        <location evidence="5">Vacuole membrane</location>
        <topology evidence="5">Peripheral membrane protein</topology>
        <orientation evidence="5">Cytoplasmic side</orientation>
    </subcellularLocation>
</comment>
<reference evidence="11" key="2">
    <citation type="journal article" date="2020" name="bioRxiv">
        <title>Genomic and phenotypic heterogeneity of clinical isolates of the human pathogens Aspergillus fumigatus, Aspergillus lentulus and Aspergillus fumigatiaffinis.</title>
        <authorList>
            <person name="dos Santos R.A.C."/>
            <person name="Steenwyk J.L."/>
            <person name="Rivero-Menendez O."/>
            <person name="Mead M.E."/>
            <person name="Silva L.P."/>
            <person name="Bastos R.W."/>
            <person name="Alastruey-Izquierdo A."/>
            <person name="Goldman G.H."/>
            <person name="Rokas A."/>
        </authorList>
    </citation>
    <scope>NUCLEOTIDE SEQUENCE</scope>
    <source>
        <strain evidence="11">CNM-CM8927</strain>
    </source>
</reference>
<dbReference type="GO" id="GO:0046034">
    <property type="term" value="P:ATP metabolic process"/>
    <property type="evidence" value="ECO:0007669"/>
    <property type="project" value="InterPro"/>
</dbReference>
<dbReference type="CDD" id="cd01135">
    <property type="entry name" value="V_A-ATPase_B"/>
    <property type="match status" value="1"/>
</dbReference>
<evidence type="ECO:0000313" key="10">
    <source>
        <dbReference type="EMBL" id="GAQ06451.1"/>
    </source>
</evidence>
<dbReference type="InterPro" id="IPR020003">
    <property type="entry name" value="ATPase_a/bsu_AS"/>
</dbReference>
<evidence type="ECO:0000313" key="13">
    <source>
        <dbReference type="Proteomes" id="UP000649114"/>
    </source>
</evidence>
<dbReference type="SUPFAM" id="SSF52540">
    <property type="entry name" value="P-loop containing nucleoside triphosphate hydrolases"/>
    <property type="match status" value="1"/>
</dbReference>
<feature type="domain" description="ATPase F1/V1/A1 complex alpha/beta subunit N-terminal" evidence="8">
    <location>
        <begin position="61"/>
        <end position="122"/>
    </location>
</feature>
<evidence type="ECO:0000256" key="2">
    <source>
        <dbReference type="ARBA" id="ARBA00022448"/>
    </source>
</evidence>
<dbReference type="Pfam" id="PF00006">
    <property type="entry name" value="ATP-synt_ab"/>
    <property type="match status" value="1"/>
</dbReference>
<dbReference type="InterPro" id="IPR055190">
    <property type="entry name" value="ATP-synt_VA_C"/>
</dbReference>
<evidence type="ECO:0000259" key="8">
    <source>
        <dbReference type="Pfam" id="PF02874"/>
    </source>
</evidence>
<keyword evidence="4 6" id="KW-0406">Ion transport</keyword>
<dbReference type="Proteomes" id="UP000649114">
    <property type="component" value="Unassembled WGS sequence"/>
</dbReference>
<dbReference type="InterPro" id="IPR022879">
    <property type="entry name" value="V-ATPase_su_B/beta"/>
</dbReference>
<dbReference type="PIRSF" id="PIRSF039114">
    <property type="entry name" value="V-ATPsynth_beta/V-ATPase_B"/>
    <property type="match status" value="1"/>
</dbReference>
<dbReference type="Proteomes" id="UP000051487">
    <property type="component" value="Unassembled WGS sequence"/>
</dbReference>
<name>A0AAN6BNL9_ASPLE</name>
<keyword evidence="3 6" id="KW-0375">Hydrogen ion transport</keyword>
<dbReference type="FunFam" id="3.40.50.12240:FF:000001">
    <property type="entry name" value="V-type proton ATPase subunit B, brain"/>
    <property type="match status" value="1"/>
</dbReference>
<reference evidence="10 12" key="1">
    <citation type="submission" date="2015-11" db="EMBL/GenBank/DDBJ databases">
        <title>Aspergillus lentulus strain IFM 54703T.</title>
        <authorList>
            <person name="Kusuya Y."/>
            <person name="Sakai K."/>
            <person name="Kamei K."/>
            <person name="Takahashi H."/>
            <person name="Yaguchi T."/>
        </authorList>
    </citation>
    <scope>NUCLEOTIDE SEQUENCE [LARGE SCALE GENOMIC DNA]</scope>
    <source>
        <strain evidence="10 12">IFM 54703</strain>
    </source>
</reference>
<dbReference type="GO" id="GO:0007035">
    <property type="term" value="P:vacuolar acidification"/>
    <property type="evidence" value="ECO:0007669"/>
    <property type="project" value="TreeGrafter"/>
</dbReference>
<evidence type="ECO:0000313" key="12">
    <source>
        <dbReference type="Proteomes" id="UP000051487"/>
    </source>
</evidence>
<evidence type="ECO:0000313" key="11">
    <source>
        <dbReference type="EMBL" id="KAF4202892.1"/>
    </source>
</evidence>
<organism evidence="11 13">
    <name type="scientific">Aspergillus lentulus</name>
    <dbReference type="NCBI Taxonomy" id="293939"/>
    <lineage>
        <taxon>Eukaryota</taxon>
        <taxon>Fungi</taxon>
        <taxon>Dikarya</taxon>
        <taxon>Ascomycota</taxon>
        <taxon>Pezizomycotina</taxon>
        <taxon>Eurotiomycetes</taxon>
        <taxon>Eurotiomycetidae</taxon>
        <taxon>Eurotiales</taxon>
        <taxon>Aspergillaceae</taxon>
        <taxon>Aspergillus</taxon>
        <taxon>Aspergillus subgen. Fumigati</taxon>
    </lineage>
</organism>
<dbReference type="EMBL" id="BCLY01000008">
    <property type="protein sequence ID" value="GAQ06451.1"/>
    <property type="molecule type" value="Genomic_DNA"/>
</dbReference>
<evidence type="ECO:0000259" key="7">
    <source>
        <dbReference type="Pfam" id="PF00006"/>
    </source>
</evidence>
<accession>A0AAN6BNL9</accession>
<dbReference type="InterPro" id="IPR000194">
    <property type="entry name" value="ATPase_F1/V1/A1_a/bsu_nucl-bd"/>
</dbReference>
<dbReference type="AlphaFoldDB" id="A0AAN6BNL9"/>
<comment type="similarity">
    <text evidence="1 6">Belongs to the ATPase alpha/beta chains family.</text>
</comment>
<evidence type="ECO:0000256" key="1">
    <source>
        <dbReference type="ARBA" id="ARBA00008936"/>
    </source>
</evidence>
<sequence>MAEFVDPRMTNIKPRIRYNTIGGINGPLVFLDNVRNWPWVAALTQTYLHHERNDMLTFGDKVKFPRYNEIVSLTLPDGTERSGQVLEARGKTYSWKLERYICQVFEGTSGIDVKKTKVEFTGHSLKLGVSEDMLGRVFDGSGRAIDKGPKVLAEDYLDINGQPINPYSRGGEANAWERQVYPEEMISTGISAIDTMNSIARGQKIPIFSAAGLPHNEIAAQICRQAGLVKKPTKDVHDGHEENFSIVFAAMGVNMETARFFTRDFEENGSMERVTLFLNLANDPTIERIITPRLALTTAEYYAYQLEKHVLVIMTDLSAYCDALREVSAAREEVPGRRGYPGYMYTDLSTIYERAGRVEGRNGSITQIPILTMPNDDITHPIPDLTGYITEGQIFVDRQLYNKGVNPPINVLPSLSRLMKSAIGEGRTRKDHSDVSNQLYAKYAIGRDAAAMKAVVGEEALSSEDKLSLEFLDKFERTFISQGPYESRTIFESLDIAWNLLRIYPKELLNRIPKRTLDEFYARSARKLPAKDTRDNSAENVGAAPLIET</sequence>
<dbReference type="InterPro" id="IPR027417">
    <property type="entry name" value="P-loop_NTPase"/>
</dbReference>
<dbReference type="Pfam" id="PF22919">
    <property type="entry name" value="ATP-synt_VA_C"/>
    <property type="match status" value="1"/>
</dbReference>
<comment type="function">
    <text evidence="6">Non-catalytic subunit of the V1 complex of vacuolar(H+)-ATPase (V-ATPase), a multisubunit enzyme composed of a peripheral complex (V1) that hydrolyzes ATP and a membrane integral complex (V0) that translocates protons. V-ATPase is responsible for acidifying and maintaining the pH of intracellular compartments.</text>
</comment>
<dbReference type="GO" id="GO:0005524">
    <property type="term" value="F:ATP binding"/>
    <property type="evidence" value="ECO:0007669"/>
    <property type="project" value="InterPro"/>
</dbReference>
<evidence type="ECO:0000256" key="6">
    <source>
        <dbReference type="RuleBase" id="RU366021"/>
    </source>
</evidence>